<protein>
    <submittedName>
        <fullName evidence="3">SET domain-containing protein</fullName>
    </submittedName>
</protein>
<dbReference type="CDD" id="cd20071">
    <property type="entry name" value="SET_SMYD"/>
    <property type="match status" value="1"/>
</dbReference>
<dbReference type="Pfam" id="PF00856">
    <property type="entry name" value="SET"/>
    <property type="match status" value="1"/>
</dbReference>
<dbReference type="InParanoid" id="A0A1J7J2S6"/>
<feature type="signal peptide" evidence="1">
    <location>
        <begin position="1"/>
        <end position="18"/>
    </location>
</feature>
<dbReference type="PANTHER" id="PTHR47332:SF6">
    <property type="entry name" value="SET DOMAIN-CONTAINING PROTEIN"/>
    <property type="match status" value="1"/>
</dbReference>
<dbReference type="InterPro" id="IPR046341">
    <property type="entry name" value="SET_dom_sf"/>
</dbReference>
<dbReference type="EMBL" id="KV875099">
    <property type="protein sequence ID" value="OIW27617.1"/>
    <property type="molecule type" value="Genomic_DNA"/>
</dbReference>
<evidence type="ECO:0000313" key="4">
    <source>
        <dbReference type="Proteomes" id="UP000182658"/>
    </source>
</evidence>
<reference evidence="3 4" key="1">
    <citation type="submission" date="2016-10" db="EMBL/GenBank/DDBJ databases">
        <title>Draft genome sequence of Coniochaeta ligniaria NRRL30616, a lignocellulolytic fungus for bioabatement of inhibitors in plant biomass hydrolysates.</title>
        <authorList>
            <consortium name="DOE Joint Genome Institute"/>
            <person name="Jimenez D.J."/>
            <person name="Hector R.E."/>
            <person name="Riley R."/>
            <person name="Sun H."/>
            <person name="Grigoriev I.V."/>
            <person name="Van Elsas J.D."/>
            <person name="Nichols N.N."/>
        </authorList>
    </citation>
    <scope>NUCLEOTIDE SEQUENCE [LARGE SCALE GENOMIC DNA]</scope>
    <source>
        <strain evidence="3 4">NRRL 30616</strain>
    </source>
</reference>
<dbReference type="InterPro" id="IPR053185">
    <property type="entry name" value="SET_domain_protein"/>
</dbReference>
<evidence type="ECO:0000256" key="1">
    <source>
        <dbReference type="SAM" id="SignalP"/>
    </source>
</evidence>
<accession>A0A1J7J2S6</accession>
<feature type="domain" description="SET" evidence="2">
    <location>
        <begin position="121"/>
        <end position="267"/>
    </location>
</feature>
<evidence type="ECO:0000259" key="2">
    <source>
        <dbReference type="PROSITE" id="PS50280"/>
    </source>
</evidence>
<dbReference type="PANTHER" id="PTHR47332">
    <property type="entry name" value="SET DOMAIN-CONTAINING PROTEIN 5"/>
    <property type="match status" value="1"/>
</dbReference>
<dbReference type="OrthoDB" id="438641at2759"/>
<dbReference type="AlphaFoldDB" id="A0A1J7J2S6"/>
<keyword evidence="1" id="KW-0732">Signal</keyword>
<dbReference type="Gene3D" id="2.170.270.10">
    <property type="entry name" value="SET domain"/>
    <property type="match status" value="1"/>
</dbReference>
<dbReference type="InterPro" id="IPR011990">
    <property type="entry name" value="TPR-like_helical_dom_sf"/>
</dbReference>
<organism evidence="3 4">
    <name type="scientific">Coniochaeta ligniaria NRRL 30616</name>
    <dbReference type="NCBI Taxonomy" id="1408157"/>
    <lineage>
        <taxon>Eukaryota</taxon>
        <taxon>Fungi</taxon>
        <taxon>Dikarya</taxon>
        <taxon>Ascomycota</taxon>
        <taxon>Pezizomycotina</taxon>
        <taxon>Sordariomycetes</taxon>
        <taxon>Sordariomycetidae</taxon>
        <taxon>Coniochaetales</taxon>
        <taxon>Coniochaetaceae</taxon>
        <taxon>Coniochaeta</taxon>
    </lineage>
</organism>
<dbReference type="Gene3D" id="1.25.40.10">
    <property type="entry name" value="Tetratricopeptide repeat domain"/>
    <property type="match status" value="1"/>
</dbReference>
<sequence length="414" mass="45931">MALLAVLELTILVGSALARWAEATEQCGPAYTSQSLLRPLCPRPIDEDASPEPKAWLPWTHRPYCASSDYCVFTNSGFHGSSNYGVSFISTPEVASSSLDVLESSFSMPLAVIRDSNGTGPALYHVVDMPGKGMGVVASRKIERGSVFMVDYASIIAAVEFPEKMPRFQGHMLLDKAVEQLPDPKRVLSLARSSSTDRALMEDVMRTNAFSITLNDRPWMGLFPLISRMNHACKPNAHTRFSQRSLVMSAVSLRDIGPGEEITISYAEFGTMYGQRQHSLLHNWGFRCTCALCTAPSEELVTSDRRRGRIGEIRQEVVELVQAKKFERAISMSKEMIDLVLEEELVAHLGEHYEVLARLYYAVRDKANTDKYARLAVADLERYGGEEVYGATIGELKGILLELEQLGKEVSRPG</sequence>
<keyword evidence="4" id="KW-1185">Reference proteome</keyword>
<feature type="chain" id="PRO_5012882316" evidence="1">
    <location>
        <begin position="19"/>
        <end position="414"/>
    </location>
</feature>
<dbReference type="Proteomes" id="UP000182658">
    <property type="component" value="Unassembled WGS sequence"/>
</dbReference>
<dbReference type="InterPro" id="IPR001214">
    <property type="entry name" value="SET_dom"/>
</dbReference>
<evidence type="ECO:0000313" key="3">
    <source>
        <dbReference type="EMBL" id="OIW27617.1"/>
    </source>
</evidence>
<dbReference type="SMART" id="SM00317">
    <property type="entry name" value="SET"/>
    <property type="match status" value="1"/>
</dbReference>
<gene>
    <name evidence="3" type="ORF">CONLIGDRAFT_671372</name>
</gene>
<proteinExistence type="predicted"/>
<name>A0A1J7J2S6_9PEZI</name>
<dbReference type="SUPFAM" id="SSF82199">
    <property type="entry name" value="SET domain"/>
    <property type="match status" value="1"/>
</dbReference>
<dbReference type="PROSITE" id="PS50280">
    <property type="entry name" value="SET"/>
    <property type="match status" value="1"/>
</dbReference>
<dbReference type="STRING" id="1408157.A0A1J7J2S6"/>